<evidence type="ECO:0000313" key="2">
    <source>
        <dbReference type="EMBL" id="SUZ78421.1"/>
    </source>
</evidence>
<evidence type="ECO:0000256" key="1">
    <source>
        <dbReference type="SAM" id="MobiDB-lite"/>
    </source>
</evidence>
<sequence length="61" mass="6500">VKAGPDRPDLTAAKPDFLDSSARSRHDITPLQESLIRDKNDLEAATRSIAQSNPASIPTGS</sequence>
<name>A0A381QGG4_9ZZZZ</name>
<protein>
    <submittedName>
        <fullName evidence="2">Uncharacterized protein</fullName>
    </submittedName>
</protein>
<dbReference type="EMBL" id="UINC01001353">
    <property type="protein sequence ID" value="SUZ78421.1"/>
    <property type="molecule type" value="Genomic_DNA"/>
</dbReference>
<gene>
    <name evidence="2" type="ORF">METZ01_LOCUS31275</name>
</gene>
<proteinExistence type="predicted"/>
<feature type="non-terminal residue" evidence="2">
    <location>
        <position position="1"/>
    </location>
</feature>
<reference evidence="2" key="1">
    <citation type="submission" date="2018-05" db="EMBL/GenBank/DDBJ databases">
        <authorList>
            <person name="Lanie J.A."/>
            <person name="Ng W.-L."/>
            <person name="Kazmierczak K.M."/>
            <person name="Andrzejewski T.M."/>
            <person name="Davidsen T.M."/>
            <person name="Wayne K.J."/>
            <person name="Tettelin H."/>
            <person name="Glass J.I."/>
            <person name="Rusch D."/>
            <person name="Podicherti R."/>
            <person name="Tsui H.-C.T."/>
            <person name="Winkler M.E."/>
        </authorList>
    </citation>
    <scope>NUCLEOTIDE SEQUENCE</scope>
</reference>
<feature type="region of interest" description="Disordered" evidence="1">
    <location>
        <begin position="1"/>
        <end position="39"/>
    </location>
</feature>
<accession>A0A381QGG4</accession>
<dbReference type="AlphaFoldDB" id="A0A381QGG4"/>
<organism evidence="2">
    <name type="scientific">marine metagenome</name>
    <dbReference type="NCBI Taxonomy" id="408172"/>
    <lineage>
        <taxon>unclassified sequences</taxon>
        <taxon>metagenomes</taxon>
        <taxon>ecological metagenomes</taxon>
    </lineage>
</organism>